<dbReference type="AlphaFoldDB" id="A0A5J5JSA8"/>
<evidence type="ECO:0000313" key="1">
    <source>
        <dbReference type="EMBL" id="KAA9374070.1"/>
    </source>
</evidence>
<dbReference type="RefSeq" id="WP_150939432.1">
    <property type="nucleotide sequence ID" value="NZ_VYTZ01000018.1"/>
</dbReference>
<dbReference type="InterPro" id="IPR019675">
    <property type="entry name" value="DUF2550"/>
</dbReference>
<reference evidence="1 2" key="1">
    <citation type="submission" date="2019-09" db="EMBL/GenBank/DDBJ databases">
        <title>Screening of Novel Bioactive Compounds from Soil-Associated.</title>
        <authorList>
            <person name="Gong X."/>
        </authorList>
    </citation>
    <scope>NUCLEOTIDE SEQUENCE [LARGE SCALE GENOMIC DNA]</scope>
    <source>
        <strain evidence="1 2">Gxj-6</strain>
    </source>
</reference>
<keyword evidence="2" id="KW-1185">Reference proteome</keyword>
<gene>
    <name evidence="1" type="ORF">F5972_33115</name>
</gene>
<sequence length="143" mass="15078">MAALEVLTGVVAVLALLVLRGFVLARARGTIVCRVRDRRGGWKSGVARYVGGELHWIPFLGLGLRPRHAIARRGLTVSSRRMLGSGEGPAGYWTVVCSADRSAASATRPVMAGPLCLAMSEDALTGFLAWLESAPPSAHLDAA</sequence>
<dbReference type="EMBL" id="VYTZ01000018">
    <property type="protein sequence ID" value="KAA9374070.1"/>
    <property type="molecule type" value="Genomic_DNA"/>
</dbReference>
<dbReference type="Pfam" id="PF10739">
    <property type="entry name" value="DUF2550"/>
    <property type="match status" value="1"/>
</dbReference>
<name>A0A5J5JSA8_9ACTN</name>
<proteinExistence type="predicted"/>
<dbReference type="Proteomes" id="UP000327011">
    <property type="component" value="Unassembled WGS sequence"/>
</dbReference>
<evidence type="ECO:0000313" key="2">
    <source>
        <dbReference type="Proteomes" id="UP000327011"/>
    </source>
</evidence>
<accession>A0A5J5JSA8</accession>
<comment type="caution">
    <text evidence="1">The sequence shown here is derived from an EMBL/GenBank/DDBJ whole genome shotgun (WGS) entry which is preliminary data.</text>
</comment>
<organism evidence="1 2">
    <name type="scientific">Microbispora cellulosiformans</name>
    <dbReference type="NCBI Taxonomy" id="2614688"/>
    <lineage>
        <taxon>Bacteria</taxon>
        <taxon>Bacillati</taxon>
        <taxon>Actinomycetota</taxon>
        <taxon>Actinomycetes</taxon>
        <taxon>Streptosporangiales</taxon>
        <taxon>Streptosporangiaceae</taxon>
        <taxon>Microbispora</taxon>
    </lineage>
</organism>
<protein>
    <submittedName>
        <fullName evidence="1">DUF2550 family protein</fullName>
    </submittedName>
</protein>